<accession>A0A455STT5</accession>
<dbReference type="InterPro" id="IPR036412">
    <property type="entry name" value="HAD-like_sf"/>
</dbReference>
<organism evidence="1">
    <name type="scientific">Thermogemmatispora argillosa</name>
    <dbReference type="NCBI Taxonomy" id="2045280"/>
    <lineage>
        <taxon>Bacteria</taxon>
        <taxon>Bacillati</taxon>
        <taxon>Chloroflexota</taxon>
        <taxon>Ktedonobacteria</taxon>
        <taxon>Thermogemmatisporales</taxon>
        <taxon>Thermogemmatisporaceae</taxon>
        <taxon>Thermogemmatispora</taxon>
    </lineage>
</organism>
<dbReference type="SFLD" id="SFLDS00003">
    <property type="entry name" value="Haloacid_Dehalogenase"/>
    <property type="match status" value="1"/>
</dbReference>
<proteinExistence type="predicted"/>
<reference evidence="1" key="1">
    <citation type="submission" date="2018-12" db="EMBL/GenBank/DDBJ databases">
        <title>Novel natural products biosynthetic potential of the class Ktedonobacteria.</title>
        <authorList>
            <person name="Zheng Y."/>
            <person name="Saitou A."/>
            <person name="Wang C.M."/>
            <person name="Toyoda A."/>
            <person name="Minakuchi Y."/>
            <person name="Sekiguchi Y."/>
            <person name="Ueda K."/>
            <person name="Takano H."/>
            <person name="Sakai Y."/>
            <person name="Yokota A."/>
            <person name="Yabe S."/>
        </authorList>
    </citation>
    <scope>NUCLEOTIDE SEQUENCE</scope>
    <source>
        <strain evidence="1">A3-2</strain>
    </source>
</reference>
<dbReference type="InterPro" id="IPR023214">
    <property type="entry name" value="HAD_sf"/>
</dbReference>
<dbReference type="PANTHER" id="PTHR43434">
    <property type="entry name" value="PHOSPHOGLYCOLATE PHOSPHATASE"/>
    <property type="match status" value="1"/>
</dbReference>
<evidence type="ECO:0000313" key="1">
    <source>
        <dbReference type="EMBL" id="BBH91833.1"/>
    </source>
</evidence>
<dbReference type="EMBL" id="AP019377">
    <property type="protein sequence ID" value="BBH91833.1"/>
    <property type="molecule type" value="Genomic_DNA"/>
</dbReference>
<protein>
    <submittedName>
        <fullName evidence="1">Uncharacterized protein</fullName>
    </submittedName>
</protein>
<dbReference type="GO" id="GO:0008967">
    <property type="term" value="F:phosphoglycolate phosphatase activity"/>
    <property type="evidence" value="ECO:0007669"/>
    <property type="project" value="TreeGrafter"/>
</dbReference>
<dbReference type="PANTHER" id="PTHR43434:SF1">
    <property type="entry name" value="PHOSPHOGLYCOLATE PHOSPHATASE"/>
    <property type="match status" value="1"/>
</dbReference>
<dbReference type="GO" id="GO:0006281">
    <property type="term" value="P:DNA repair"/>
    <property type="evidence" value="ECO:0007669"/>
    <property type="project" value="TreeGrafter"/>
</dbReference>
<dbReference type="InterPro" id="IPR050155">
    <property type="entry name" value="HAD-like_hydrolase_sf"/>
</dbReference>
<dbReference type="SFLD" id="SFLDG01129">
    <property type="entry name" value="C1.5:_HAD__Beta-PGM__Phosphata"/>
    <property type="match status" value="1"/>
</dbReference>
<dbReference type="SUPFAM" id="SSF56784">
    <property type="entry name" value="HAD-like"/>
    <property type="match status" value="1"/>
</dbReference>
<name>A0A455STT5_9CHLR</name>
<dbReference type="Pfam" id="PF13242">
    <property type="entry name" value="Hydrolase_like"/>
    <property type="match status" value="1"/>
</dbReference>
<sequence>MKTLIVFDLDGVITSEDAYWDAAGLTLHELLFSPRYWNVTGQSGYEPVSGAEESRRLSRATLPEEEILLYKALAINSNWDTCYAAVCWRLIALLEQVLPSARELLLPLRPWEEEWLTRLRSALAARRAALQPQLATLLVAGPPFAEAPFAEAVGLDLLNRYDAYASARLGLQIEGVFSRLSPFWDFCRALFQEWYLGEELYSRTYGHPPRQAGKPGCIHFERPLLPPEALRETLDALRAAGYVLGLATGRSYQEAVLPLQAYDLLSRFDPGHLCTYDAVEAAEAELRRAGDRTLLSKPHPFQFLYALDRRGPQASELARSRPPFIVVGDSSGDMLGGRAAGALTVATLSGARSEEARRRLLACAPDFVIEDVRRLPSLLTEVERLETIQRLQFEDRAKAERLLRLWFAHQLDVLTEQVTLTPRPVSLNSFNGTYERDGERYFFKTHVEEQSALSEYYHAELLHEAGYNMVLPLHVVRQEGRQMVIYPLVEWPVMFDLMRAAETGAPCPVPAETLVAAERRACQRLLEIYRTTGRLSDADEHATAPVHQLFWHRLTGGRLTSFYRGQSIPLPAPAGAGVGQSEIRFDDLLRCRWVVNGEPQPRTLGQLLEEAQERLHPRQAALTIIGHGDAHFGNVFLEHERDYLYFDPAFAGRHAALLDIVKPLYHNVFASWMYFPQETAQTLTLRVTLHRGVGGAWLEVTHTYQPAPIRQAILATKLQNLLRPLLSWLKEERALPADWERLLALALLCCPLLTINLLDRGRIPVAICWLGLTQAVTLGNAGLQPWQGLLERPAEEAF</sequence>
<dbReference type="AlphaFoldDB" id="A0A455STT5"/>
<dbReference type="Gene3D" id="3.40.50.1000">
    <property type="entry name" value="HAD superfamily/HAD-like"/>
    <property type="match status" value="1"/>
</dbReference>
<gene>
    <name evidence="1" type="ORF">KTA_00320</name>
</gene>